<proteinExistence type="predicted"/>
<feature type="region of interest" description="Disordered" evidence="1">
    <location>
        <begin position="1"/>
        <end position="190"/>
    </location>
</feature>
<feature type="compositionally biased region" description="Pro residues" evidence="1">
    <location>
        <begin position="169"/>
        <end position="178"/>
    </location>
</feature>
<feature type="compositionally biased region" description="Low complexity" evidence="1">
    <location>
        <begin position="106"/>
        <end position="119"/>
    </location>
</feature>
<evidence type="ECO:0000313" key="3">
    <source>
        <dbReference type="Proteomes" id="UP001189429"/>
    </source>
</evidence>
<feature type="region of interest" description="Disordered" evidence="1">
    <location>
        <begin position="222"/>
        <end position="248"/>
    </location>
</feature>
<feature type="non-terminal residue" evidence="2">
    <location>
        <position position="378"/>
    </location>
</feature>
<feature type="compositionally biased region" description="Basic residues" evidence="1">
    <location>
        <begin position="27"/>
        <end position="38"/>
    </location>
</feature>
<protein>
    <submittedName>
        <fullName evidence="2">Uncharacterized protein</fullName>
    </submittedName>
</protein>
<feature type="region of interest" description="Disordered" evidence="1">
    <location>
        <begin position="314"/>
        <end position="339"/>
    </location>
</feature>
<evidence type="ECO:0000256" key="1">
    <source>
        <dbReference type="SAM" id="MobiDB-lite"/>
    </source>
</evidence>
<name>A0ABN9QLG0_9DINO</name>
<evidence type="ECO:0000313" key="2">
    <source>
        <dbReference type="EMBL" id="CAK0806111.1"/>
    </source>
</evidence>
<comment type="caution">
    <text evidence="2">The sequence shown here is derived from an EMBL/GenBank/DDBJ whole genome shotgun (WGS) entry which is preliminary data.</text>
</comment>
<keyword evidence="3" id="KW-1185">Reference proteome</keyword>
<reference evidence="2" key="1">
    <citation type="submission" date="2023-10" db="EMBL/GenBank/DDBJ databases">
        <authorList>
            <person name="Chen Y."/>
            <person name="Shah S."/>
            <person name="Dougan E. K."/>
            <person name="Thang M."/>
            <person name="Chan C."/>
        </authorList>
    </citation>
    <scope>NUCLEOTIDE SEQUENCE [LARGE SCALE GENOMIC DNA]</scope>
</reference>
<feature type="compositionally biased region" description="Basic residues" evidence="1">
    <location>
        <begin position="120"/>
        <end position="132"/>
    </location>
</feature>
<feature type="compositionally biased region" description="Low complexity" evidence="1">
    <location>
        <begin position="223"/>
        <end position="238"/>
    </location>
</feature>
<feature type="compositionally biased region" description="Low complexity" evidence="1">
    <location>
        <begin position="10"/>
        <end position="26"/>
    </location>
</feature>
<gene>
    <name evidence="2" type="ORF">PCOR1329_LOCUS12461</name>
</gene>
<dbReference type="Proteomes" id="UP001189429">
    <property type="component" value="Unassembled WGS sequence"/>
</dbReference>
<dbReference type="EMBL" id="CAUYUJ010003637">
    <property type="protein sequence ID" value="CAK0806111.1"/>
    <property type="molecule type" value="Genomic_DNA"/>
</dbReference>
<accession>A0ABN9QLG0</accession>
<feature type="compositionally biased region" description="Low complexity" evidence="1">
    <location>
        <begin position="70"/>
        <end position="84"/>
    </location>
</feature>
<organism evidence="2 3">
    <name type="scientific">Prorocentrum cordatum</name>
    <dbReference type="NCBI Taxonomy" id="2364126"/>
    <lineage>
        <taxon>Eukaryota</taxon>
        <taxon>Sar</taxon>
        <taxon>Alveolata</taxon>
        <taxon>Dinophyceae</taxon>
        <taxon>Prorocentrales</taxon>
        <taxon>Prorocentraceae</taxon>
        <taxon>Prorocentrum</taxon>
    </lineage>
</organism>
<feature type="non-terminal residue" evidence="2">
    <location>
        <position position="1"/>
    </location>
</feature>
<sequence length="378" mass="38937">SLPGSRPFVPRSRGAPCPRRAPAPCRAARHGPRWRRSPGVRGGDRRARARVVLAGSAPQLRAGLPPGRGPCASPAGGVAAPARPAAERRPTRRVRALRRSGEQARRSSSAPPRRSAARSAARRRSVVPRTGRKTGGAGPACAAWRGRTTTPQRGRRAGVAAPGPSEAVTPPPGSPRPVSPRGGGAARRLEAVPVSVRRTFVDLPVERSPSLDRFFRERRTRWGPPASRAAGASPSRSPSPRRRGASRLGAWSAPACGCRAPAAGLAATAEAGDGDRRGGWPCVALFCGIPRAESTDGSGVCSTAVGSATVALSELSTPPGSAEIPGDGRGGAPAVDPPPALGCQELPSRGSALHRWGACKPCRFHLEGCTNGVDCPPL</sequence>